<name>A0A7J7K676_BUGNE</name>
<evidence type="ECO:0000313" key="2">
    <source>
        <dbReference type="EMBL" id="KAF6034119.1"/>
    </source>
</evidence>
<dbReference type="Proteomes" id="UP000593567">
    <property type="component" value="Unassembled WGS sequence"/>
</dbReference>
<keyword evidence="3" id="KW-1185">Reference proteome</keyword>
<dbReference type="PANTHER" id="PTHR24024:SF19">
    <property type="entry name" value="FARMER, ISOFORM H"/>
    <property type="match status" value="1"/>
</dbReference>
<feature type="region of interest" description="Disordered" evidence="1">
    <location>
        <begin position="104"/>
        <end position="196"/>
    </location>
</feature>
<gene>
    <name evidence="2" type="ORF">EB796_007568</name>
</gene>
<dbReference type="EMBL" id="VXIV02001150">
    <property type="protein sequence ID" value="KAF6034119.1"/>
    <property type="molecule type" value="Genomic_DNA"/>
</dbReference>
<evidence type="ECO:0000256" key="1">
    <source>
        <dbReference type="SAM" id="MobiDB-lite"/>
    </source>
</evidence>
<reference evidence="2" key="1">
    <citation type="submission" date="2020-06" db="EMBL/GenBank/DDBJ databases">
        <title>Draft genome of Bugula neritina, a colonial animal packing powerful symbionts and potential medicines.</title>
        <authorList>
            <person name="Rayko M."/>
        </authorList>
    </citation>
    <scope>NUCLEOTIDE SEQUENCE [LARGE SCALE GENOMIC DNA]</scope>
    <source>
        <strain evidence="2">Kwan_BN1</strain>
    </source>
</reference>
<feature type="compositionally biased region" description="Pro residues" evidence="1">
    <location>
        <begin position="116"/>
        <end position="138"/>
    </location>
</feature>
<proteinExistence type="predicted"/>
<dbReference type="AlphaFoldDB" id="A0A7J7K676"/>
<protein>
    <recommendedName>
        <fullName evidence="4">Collagen IV NC1 domain-containing protein</fullName>
    </recommendedName>
</protein>
<dbReference type="GO" id="GO:0005615">
    <property type="term" value="C:extracellular space"/>
    <property type="evidence" value="ECO:0007669"/>
    <property type="project" value="TreeGrafter"/>
</dbReference>
<evidence type="ECO:0008006" key="4">
    <source>
        <dbReference type="Google" id="ProtNLM"/>
    </source>
</evidence>
<dbReference type="InterPro" id="IPR051077">
    <property type="entry name" value="Ca-dependent_lectin"/>
</dbReference>
<organism evidence="2 3">
    <name type="scientific">Bugula neritina</name>
    <name type="common">Brown bryozoan</name>
    <name type="synonym">Sertularia neritina</name>
    <dbReference type="NCBI Taxonomy" id="10212"/>
    <lineage>
        <taxon>Eukaryota</taxon>
        <taxon>Metazoa</taxon>
        <taxon>Spiralia</taxon>
        <taxon>Lophotrochozoa</taxon>
        <taxon>Bryozoa</taxon>
        <taxon>Gymnolaemata</taxon>
        <taxon>Cheilostomatida</taxon>
        <taxon>Flustrina</taxon>
        <taxon>Buguloidea</taxon>
        <taxon>Bugulidae</taxon>
        <taxon>Bugula</taxon>
    </lineage>
</organism>
<feature type="compositionally biased region" description="Basic and acidic residues" evidence="1">
    <location>
        <begin position="153"/>
        <end position="163"/>
    </location>
</feature>
<accession>A0A7J7K676</accession>
<comment type="caution">
    <text evidence="2">The sequence shown here is derived from an EMBL/GenBank/DDBJ whole genome shotgun (WGS) entry which is preliminary data.</text>
</comment>
<dbReference type="PANTHER" id="PTHR24024">
    <property type="entry name" value="PULMONARY SURFACTANT-ASSOCIATED PROTEIN A"/>
    <property type="match status" value="1"/>
</dbReference>
<sequence length="373" mass="39427">MVEKASPILSQNVKAFLLLSGLFHLATVTFSGYLLHQVMTLKTDIYNIQSADTPSNWENIITSKVSVYHEVSGRSWSAPCSCNCSSRSWSAVTTGWRQSFHTLTRRSNSSISIPGPSGPPGPPGPSGPPGPPGPPGPLALPKHCGPTGPTGFDGRDLETDRVPGDTGCVGTPSRHEPLGAPGSTSTPGRGPLPGEGGDAKFINWGKFSCPHRASKVYSGYAVGLASGSNSLLCAPSSNTVTQQDPVLLSGPKLTAVRYNLQGAPNQLDDSQFHGQLVQCTLCHHASTELFTVIGQADCSFTDTNSWTLSYSGYLMTAELEGMTSEPICVGTESLTSPASVQTEPQLQALKFVRSGQGVWSEDRVIECAVCYKQ</sequence>
<evidence type="ECO:0000313" key="3">
    <source>
        <dbReference type="Proteomes" id="UP000593567"/>
    </source>
</evidence>